<evidence type="ECO:0000313" key="1">
    <source>
        <dbReference type="EMBL" id="KAI9378912.1"/>
    </source>
</evidence>
<name>A0ACC0RQ03_POPTR</name>
<gene>
    <name evidence="1" type="ORF">POPTR_017G003101v4</name>
</gene>
<evidence type="ECO:0000313" key="2">
    <source>
        <dbReference type="Proteomes" id="UP000006729"/>
    </source>
</evidence>
<comment type="caution">
    <text evidence="1">The sequence shown here is derived from an EMBL/GenBank/DDBJ whole genome shotgun (WGS) entry which is preliminary data.</text>
</comment>
<reference evidence="1 2" key="1">
    <citation type="journal article" date="2006" name="Science">
        <title>The genome of black cottonwood, Populus trichocarpa (Torr. &amp; Gray).</title>
        <authorList>
            <person name="Tuskan G.A."/>
            <person name="Difazio S."/>
            <person name="Jansson S."/>
            <person name="Bohlmann J."/>
            <person name="Grigoriev I."/>
            <person name="Hellsten U."/>
            <person name="Putnam N."/>
            <person name="Ralph S."/>
            <person name="Rombauts S."/>
            <person name="Salamov A."/>
            <person name="Schein J."/>
            <person name="Sterck L."/>
            <person name="Aerts A."/>
            <person name="Bhalerao R.R."/>
            <person name="Bhalerao R.P."/>
            <person name="Blaudez D."/>
            <person name="Boerjan W."/>
            <person name="Brun A."/>
            <person name="Brunner A."/>
            <person name="Busov V."/>
            <person name="Campbell M."/>
            <person name="Carlson J."/>
            <person name="Chalot M."/>
            <person name="Chapman J."/>
            <person name="Chen G.L."/>
            <person name="Cooper D."/>
            <person name="Coutinho P.M."/>
            <person name="Couturier J."/>
            <person name="Covert S."/>
            <person name="Cronk Q."/>
            <person name="Cunningham R."/>
            <person name="Davis J."/>
            <person name="Degroeve S."/>
            <person name="Dejardin A."/>
            <person name="Depamphilis C."/>
            <person name="Detter J."/>
            <person name="Dirks B."/>
            <person name="Dubchak I."/>
            <person name="Duplessis S."/>
            <person name="Ehlting J."/>
            <person name="Ellis B."/>
            <person name="Gendler K."/>
            <person name="Goodstein D."/>
            <person name="Gribskov M."/>
            <person name="Grimwood J."/>
            <person name="Groover A."/>
            <person name="Gunter L."/>
            <person name="Hamberger B."/>
            <person name="Heinze B."/>
            <person name="Helariutta Y."/>
            <person name="Henrissat B."/>
            <person name="Holligan D."/>
            <person name="Holt R."/>
            <person name="Huang W."/>
            <person name="Islam-Faridi N."/>
            <person name="Jones S."/>
            <person name="Jones-Rhoades M."/>
            <person name="Jorgensen R."/>
            <person name="Joshi C."/>
            <person name="Kangasjarvi J."/>
            <person name="Karlsson J."/>
            <person name="Kelleher C."/>
            <person name="Kirkpatrick R."/>
            <person name="Kirst M."/>
            <person name="Kohler A."/>
            <person name="Kalluri U."/>
            <person name="Larimer F."/>
            <person name="Leebens-Mack J."/>
            <person name="Leple J.C."/>
            <person name="Locascio P."/>
            <person name="Lou Y."/>
            <person name="Lucas S."/>
            <person name="Martin F."/>
            <person name="Montanini B."/>
            <person name="Napoli C."/>
            <person name="Nelson D.R."/>
            <person name="Nelson C."/>
            <person name="Nieminen K."/>
            <person name="Nilsson O."/>
            <person name="Pereda V."/>
            <person name="Peter G."/>
            <person name="Philippe R."/>
            <person name="Pilate G."/>
            <person name="Poliakov A."/>
            <person name="Razumovskaya J."/>
            <person name="Richardson P."/>
            <person name="Rinaldi C."/>
            <person name="Ritland K."/>
            <person name="Rouze P."/>
            <person name="Ryaboy D."/>
            <person name="Schmutz J."/>
            <person name="Schrader J."/>
            <person name="Segerman B."/>
            <person name="Shin H."/>
            <person name="Siddiqui A."/>
            <person name="Sterky F."/>
            <person name="Terry A."/>
            <person name="Tsai C.J."/>
            <person name="Uberbacher E."/>
            <person name="Unneberg P."/>
            <person name="Vahala J."/>
            <person name="Wall K."/>
            <person name="Wessler S."/>
            <person name="Yang G."/>
            <person name="Yin T."/>
            <person name="Douglas C."/>
            <person name="Marra M."/>
            <person name="Sandberg G."/>
            <person name="Van de Peer Y."/>
            <person name="Rokhsar D."/>
        </authorList>
    </citation>
    <scope>NUCLEOTIDE SEQUENCE [LARGE SCALE GENOMIC DNA]</scope>
    <source>
        <strain evidence="2">cv. Nisqually</strain>
    </source>
</reference>
<protein>
    <submittedName>
        <fullName evidence="1">Uncharacterized protein</fullName>
    </submittedName>
</protein>
<accession>A0ACC0RQ03</accession>
<sequence>MAVGGAKLALLSIHILSVAGNGYSSLQENNYGSDDHEHRKKLISSLKSGFLIGYVFSSVSIITIFMSYCVPWARLNKRKGNGVMIKQPMMTSLMERQEKKRKEANKQVLLLRINQYSSVAKTMDRPVPEFVKANSTCGVFCPIGGFYSSTNVNYANNPGLCGGPLDPCKGHSNEFYSSFRTGFAAGYTVFSVSVIVGFVSCCMPGVHVKKRNKKITIQTMVMLILRKNRKEADNLSASPSVENIHGGGKEISMLEKKVPRMSYTDLKDATNNFSENNEQFVLELKTLGSSRHVNIPQLLGFSMTSKHWLLVYKYMPNGNLYDWLHPMEGQAKIMEWTVRFKVAIGLARGLAWLHQDCSSTIRVFHLNISSKCILLDQDFEPKLSNFGEAIIVNPTNTSSVNGDFWDTAFAKEDVYGFGVVLLELITGVDSSRMTDSSNSLLNEWISHLLTSSKIYDAIDKSLVGQGFDDEIFQLLKVACQCVDSIPDRRPTMHQVYKDIRAMRERCRQIDDSEILVQQHEIYPPSSKGKSVEIEMA</sequence>
<keyword evidence="2" id="KW-1185">Reference proteome</keyword>
<organism evidence="1 2">
    <name type="scientific">Populus trichocarpa</name>
    <name type="common">Western balsam poplar</name>
    <name type="synonym">Populus balsamifera subsp. trichocarpa</name>
    <dbReference type="NCBI Taxonomy" id="3694"/>
    <lineage>
        <taxon>Eukaryota</taxon>
        <taxon>Viridiplantae</taxon>
        <taxon>Streptophyta</taxon>
        <taxon>Embryophyta</taxon>
        <taxon>Tracheophyta</taxon>
        <taxon>Spermatophyta</taxon>
        <taxon>Magnoliopsida</taxon>
        <taxon>eudicotyledons</taxon>
        <taxon>Gunneridae</taxon>
        <taxon>Pentapetalae</taxon>
        <taxon>rosids</taxon>
        <taxon>fabids</taxon>
        <taxon>Malpighiales</taxon>
        <taxon>Salicaceae</taxon>
        <taxon>Saliceae</taxon>
        <taxon>Populus</taxon>
    </lineage>
</organism>
<proteinExistence type="predicted"/>
<dbReference type="Proteomes" id="UP000006729">
    <property type="component" value="Chromosome 17"/>
</dbReference>
<dbReference type="EMBL" id="CM009306">
    <property type="protein sequence ID" value="KAI9378912.1"/>
    <property type="molecule type" value="Genomic_DNA"/>
</dbReference>